<gene>
    <name evidence="2" type="ORF">HQQ74_00065</name>
</gene>
<protein>
    <submittedName>
        <fullName evidence="2">DUF3344 domain-containing protein</fullName>
    </submittedName>
</protein>
<dbReference type="Proteomes" id="UP000737555">
    <property type="component" value="Unassembled WGS sequence"/>
</dbReference>
<feature type="domain" description="DUF3344" evidence="1">
    <location>
        <begin position="10"/>
        <end position="307"/>
    </location>
</feature>
<dbReference type="Pfam" id="PF11824">
    <property type="entry name" value="DUF3344"/>
    <property type="match status" value="1"/>
</dbReference>
<evidence type="ECO:0000313" key="3">
    <source>
        <dbReference type="Proteomes" id="UP000737555"/>
    </source>
</evidence>
<dbReference type="AlphaFoldDB" id="A0A8T7GYF3"/>
<organism evidence="2 3">
    <name type="scientific">Methanoculleus bourgensis</name>
    <dbReference type="NCBI Taxonomy" id="83986"/>
    <lineage>
        <taxon>Archaea</taxon>
        <taxon>Methanobacteriati</taxon>
        <taxon>Methanobacteriota</taxon>
        <taxon>Stenosarchaea group</taxon>
        <taxon>Methanomicrobia</taxon>
        <taxon>Methanomicrobiales</taxon>
        <taxon>Methanomicrobiaceae</taxon>
        <taxon>Methanoculleus</taxon>
    </lineage>
</organism>
<reference evidence="2" key="1">
    <citation type="submission" date="2020-05" db="EMBL/GenBank/DDBJ databases">
        <title>The first insight into the ecology of ammonia-tolerant syntrophic propionate oxidizing bacteria.</title>
        <authorList>
            <person name="Singh A."/>
            <person name="Schnurer A."/>
            <person name="Westerholm M."/>
        </authorList>
    </citation>
    <scope>NUCLEOTIDE SEQUENCE</scope>
    <source>
        <strain evidence="2">MAG54</strain>
    </source>
</reference>
<evidence type="ECO:0000313" key="2">
    <source>
        <dbReference type="EMBL" id="NQS77103.1"/>
    </source>
</evidence>
<proteinExistence type="predicted"/>
<comment type="caution">
    <text evidence="2">The sequence shown here is derived from an EMBL/GenBank/DDBJ whole genome shotgun (WGS) entry which is preliminary data.</text>
</comment>
<sequence length="314" mass="35160">MGLITTVGATYAGDRPLTDVFYDEGGLQYLYTTGDSAYRGGVGSNETYTTSFSVDIPPGAEVRFQRLYLHWAWSNFNQKPFYPVYNLSDSRDPSSELESAARYVDSKGVVGTYDFYSGTDAYLLPPLHPGENDFAVTLVQSGPPESSVALFGMALLVVYEDAAEPQRLIWIKEGCDILFSSFGVSPEMASNEMIFEGTLPSDEIEGAELFLVAPSGGYSRDRDFEINSLRVNRVDEEQTALLMRTIFSLLFPNYQGKEWFDVFVLDSQTQMGFETREIKPYLRRENNKVVVRDQGDYLQLTNAILAIQVAGDER</sequence>
<dbReference type="InterPro" id="IPR021779">
    <property type="entry name" value="DUF3344"/>
</dbReference>
<name>A0A8T7GYF3_9EURY</name>
<accession>A0A8T7GYF3</accession>
<dbReference type="EMBL" id="JABMJE010000001">
    <property type="protein sequence ID" value="NQS77103.1"/>
    <property type="molecule type" value="Genomic_DNA"/>
</dbReference>
<evidence type="ECO:0000259" key="1">
    <source>
        <dbReference type="Pfam" id="PF11824"/>
    </source>
</evidence>